<dbReference type="PROSITE" id="PS50111">
    <property type="entry name" value="CHEMOTAXIS_TRANSDUC_2"/>
    <property type="match status" value="1"/>
</dbReference>
<evidence type="ECO:0000313" key="6">
    <source>
        <dbReference type="Proteomes" id="UP000626697"/>
    </source>
</evidence>
<evidence type="ECO:0000256" key="2">
    <source>
        <dbReference type="ARBA" id="ARBA00029447"/>
    </source>
</evidence>
<keyword evidence="6" id="KW-1185">Reference proteome</keyword>
<evidence type="ECO:0000259" key="4">
    <source>
        <dbReference type="PROSITE" id="PS50111"/>
    </source>
</evidence>
<dbReference type="Pfam" id="PF11563">
    <property type="entry name" value="Protoglobin"/>
    <property type="match status" value="1"/>
</dbReference>
<dbReference type="InterPro" id="IPR009050">
    <property type="entry name" value="Globin-like_sf"/>
</dbReference>
<dbReference type="PANTHER" id="PTHR32089:SF118">
    <property type="entry name" value="HEME-BASED AEROTACTIC TRANSDUCER HEMAT"/>
    <property type="match status" value="1"/>
</dbReference>
<gene>
    <name evidence="5" type="ORF">HNP81_002781</name>
</gene>
<dbReference type="Proteomes" id="UP000626697">
    <property type="component" value="Unassembled WGS sequence"/>
</dbReference>
<comment type="caution">
    <text evidence="5">The sequence shown here is derived from an EMBL/GenBank/DDBJ whole genome shotgun (WGS) entry which is preliminary data.</text>
</comment>
<protein>
    <submittedName>
        <fullName evidence="5">Heme-based aerotactic transducer</fullName>
    </submittedName>
</protein>
<dbReference type="PANTHER" id="PTHR32089">
    <property type="entry name" value="METHYL-ACCEPTING CHEMOTAXIS PROTEIN MCPB"/>
    <property type="match status" value="1"/>
</dbReference>
<evidence type="ECO:0000256" key="1">
    <source>
        <dbReference type="ARBA" id="ARBA00023224"/>
    </source>
</evidence>
<evidence type="ECO:0000313" key="5">
    <source>
        <dbReference type="EMBL" id="MBA9027491.1"/>
    </source>
</evidence>
<organism evidence="5 6">
    <name type="scientific">Peribacillus huizhouensis</name>
    <dbReference type="NCBI Taxonomy" id="1501239"/>
    <lineage>
        <taxon>Bacteria</taxon>
        <taxon>Bacillati</taxon>
        <taxon>Bacillota</taxon>
        <taxon>Bacilli</taxon>
        <taxon>Bacillales</taxon>
        <taxon>Bacillaceae</taxon>
        <taxon>Peribacillus</taxon>
    </lineage>
</organism>
<dbReference type="CDD" id="cd01068">
    <property type="entry name" value="globin_sensor"/>
    <property type="match status" value="1"/>
</dbReference>
<dbReference type="Gene3D" id="1.10.287.950">
    <property type="entry name" value="Methyl-accepting chemotaxis protein"/>
    <property type="match status" value="1"/>
</dbReference>
<dbReference type="EMBL" id="JACJHX010000008">
    <property type="protein sequence ID" value="MBA9027491.1"/>
    <property type="molecule type" value="Genomic_DNA"/>
</dbReference>
<dbReference type="SMART" id="SM00283">
    <property type="entry name" value="MA"/>
    <property type="match status" value="1"/>
</dbReference>
<dbReference type="Pfam" id="PF00015">
    <property type="entry name" value="MCPsignal"/>
    <property type="match status" value="1"/>
</dbReference>
<dbReference type="PRINTS" id="PR00260">
    <property type="entry name" value="CHEMTRNSDUCR"/>
</dbReference>
<dbReference type="InterPro" id="IPR004089">
    <property type="entry name" value="MCPsignal_dom"/>
</dbReference>
<dbReference type="InterPro" id="IPR044398">
    <property type="entry name" value="Globin-sensor_dom"/>
</dbReference>
<dbReference type="SUPFAM" id="SSF58104">
    <property type="entry name" value="Methyl-accepting chemotaxis protein (MCP) signaling domain"/>
    <property type="match status" value="1"/>
</dbReference>
<dbReference type="RefSeq" id="WP_182502948.1">
    <property type="nucleotide sequence ID" value="NZ_JACJHX010000008.1"/>
</dbReference>
<sequence length="433" mass="49143">MKPFIMRNRKKKEKSLHEQYEEMTEINVNQYPDVLIQMDLIQLTKKDLCVARSLQPLIKENIDMIVGNFYLNLEKQPGLMRIIQDNSSIDRLKKTLNRHIYEMFSGKINDDYIKQRNIIAHVHVRIGLQPKWYMCAFQDLQKSLIDLVTPIAETMEEYREIVLAITKLLSLEQQIVLEAYELESEKIRNQVASEKQVIKSTIQANTQELASVSEETNAATLDIQYKINEIQSLTEEGSNIATDTVQKSKEGVTLLKNVEELMISSQEAMNQFSHQMEQLTNTSLKINGVVTMVTAIADQTNLLALNAAIEAARAGENGKGFAVVAGEVRKLAESTKKSVSEVSLLINGIQSYTEEMNAFIYSVKDDMKNVKEHSEETTVFFNHILTSMEKVMEQNVIIAGEMSDFTDIFHSLSSGFDKVAVSSDELSRLMINL</sequence>
<dbReference type="Gene3D" id="1.10.490.10">
    <property type="entry name" value="Globins"/>
    <property type="match status" value="1"/>
</dbReference>
<name>A0ABR6CRE4_9BACI</name>
<evidence type="ECO:0000256" key="3">
    <source>
        <dbReference type="PROSITE-ProRule" id="PRU00284"/>
    </source>
</evidence>
<dbReference type="SUPFAM" id="SSF46458">
    <property type="entry name" value="Globin-like"/>
    <property type="match status" value="1"/>
</dbReference>
<accession>A0ABR6CRE4</accession>
<feature type="domain" description="Methyl-accepting transducer" evidence="4">
    <location>
        <begin position="202"/>
        <end position="427"/>
    </location>
</feature>
<reference evidence="5 6" key="1">
    <citation type="submission" date="2020-08" db="EMBL/GenBank/DDBJ databases">
        <title>Genomic Encyclopedia of Type Strains, Phase IV (KMG-IV): sequencing the most valuable type-strain genomes for metagenomic binning, comparative biology and taxonomic classification.</title>
        <authorList>
            <person name="Goeker M."/>
        </authorList>
    </citation>
    <scope>NUCLEOTIDE SEQUENCE [LARGE SCALE GENOMIC DNA]</scope>
    <source>
        <strain evidence="5 6">DSM 105481</strain>
    </source>
</reference>
<keyword evidence="1 3" id="KW-0807">Transducer</keyword>
<dbReference type="InterPro" id="IPR039379">
    <property type="entry name" value="Protoglobin_sensor_dom"/>
</dbReference>
<dbReference type="InterPro" id="IPR012292">
    <property type="entry name" value="Globin/Proto"/>
</dbReference>
<proteinExistence type="inferred from homology"/>
<dbReference type="InterPro" id="IPR004090">
    <property type="entry name" value="Chemotax_Me-accpt_rcpt"/>
</dbReference>
<comment type="similarity">
    <text evidence="2">Belongs to the methyl-accepting chemotaxis (MCP) protein family.</text>
</comment>